<dbReference type="EMBL" id="WIUZ02000015">
    <property type="protein sequence ID" value="KAF9780783.1"/>
    <property type="molecule type" value="Genomic_DNA"/>
</dbReference>
<protein>
    <recommendedName>
        <fullName evidence="1">SnoaL-like domain-containing protein</fullName>
    </recommendedName>
</protein>
<proteinExistence type="predicted"/>
<comment type="caution">
    <text evidence="2">The sequence shown here is derived from an EMBL/GenBank/DDBJ whole genome shotgun (WGS) entry which is preliminary data.</text>
</comment>
<dbReference type="AlphaFoldDB" id="A0A9P6H923"/>
<evidence type="ECO:0000313" key="2">
    <source>
        <dbReference type="EMBL" id="KAF9780783.1"/>
    </source>
</evidence>
<accession>A0A9P6H923</accession>
<dbReference type="InterPro" id="IPR037401">
    <property type="entry name" value="SnoaL-like"/>
</dbReference>
<reference evidence="2" key="2">
    <citation type="submission" date="2020-11" db="EMBL/GenBank/DDBJ databases">
        <authorList>
            <consortium name="DOE Joint Genome Institute"/>
            <person name="Kuo A."/>
            <person name="Miyauchi S."/>
            <person name="Kiss E."/>
            <person name="Drula E."/>
            <person name="Kohler A."/>
            <person name="Sanchez-Garcia M."/>
            <person name="Andreopoulos B."/>
            <person name="Barry K.W."/>
            <person name="Bonito G."/>
            <person name="Buee M."/>
            <person name="Carver A."/>
            <person name="Chen C."/>
            <person name="Cichocki N."/>
            <person name="Clum A."/>
            <person name="Culley D."/>
            <person name="Crous P.W."/>
            <person name="Fauchery L."/>
            <person name="Girlanda M."/>
            <person name="Hayes R."/>
            <person name="Keri Z."/>
            <person name="Labutti K."/>
            <person name="Lipzen A."/>
            <person name="Lombard V."/>
            <person name="Magnuson J."/>
            <person name="Maillard F."/>
            <person name="Morin E."/>
            <person name="Murat C."/>
            <person name="Nolan M."/>
            <person name="Ohm R."/>
            <person name="Pangilinan J."/>
            <person name="Pereira M."/>
            <person name="Perotto S."/>
            <person name="Peter M."/>
            <person name="Riley R."/>
            <person name="Sitrit Y."/>
            <person name="Stielow B."/>
            <person name="Szollosi G."/>
            <person name="Zifcakova L."/>
            <person name="Stursova M."/>
            <person name="Spatafora J.W."/>
            <person name="Tedersoo L."/>
            <person name="Vaario L.-M."/>
            <person name="Yamada A."/>
            <person name="Yan M."/>
            <person name="Wang P."/>
            <person name="Xu J."/>
            <person name="Bruns T."/>
            <person name="Baldrian P."/>
            <person name="Vilgalys R."/>
            <person name="Henrissat B."/>
            <person name="Grigoriev I.V."/>
            <person name="Hibbett D."/>
            <person name="Nagy L.G."/>
            <person name="Martin F.M."/>
        </authorList>
    </citation>
    <scope>NUCLEOTIDE SEQUENCE</scope>
    <source>
        <strain evidence="2">UH-Tt-Lm1</strain>
    </source>
</reference>
<reference evidence="2" key="1">
    <citation type="journal article" date="2020" name="Nat. Commun.">
        <title>Large-scale genome sequencing of mycorrhizal fungi provides insights into the early evolution of symbiotic traits.</title>
        <authorList>
            <person name="Miyauchi S."/>
            <person name="Kiss E."/>
            <person name="Kuo A."/>
            <person name="Drula E."/>
            <person name="Kohler A."/>
            <person name="Sanchez-Garcia M."/>
            <person name="Morin E."/>
            <person name="Andreopoulos B."/>
            <person name="Barry K.W."/>
            <person name="Bonito G."/>
            <person name="Buee M."/>
            <person name="Carver A."/>
            <person name="Chen C."/>
            <person name="Cichocki N."/>
            <person name="Clum A."/>
            <person name="Culley D."/>
            <person name="Crous P.W."/>
            <person name="Fauchery L."/>
            <person name="Girlanda M."/>
            <person name="Hayes R.D."/>
            <person name="Keri Z."/>
            <person name="LaButti K."/>
            <person name="Lipzen A."/>
            <person name="Lombard V."/>
            <person name="Magnuson J."/>
            <person name="Maillard F."/>
            <person name="Murat C."/>
            <person name="Nolan M."/>
            <person name="Ohm R.A."/>
            <person name="Pangilinan J."/>
            <person name="Pereira M.F."/>
            <person name="Perotto S."/>
            <person name="Peter M."/>
            <person name="Pfister S."/>
            <person name="Riley R."/>
            <person name="Sitrit Y."/>
            <person name="Stielow J.B."/>
            <person name="Szollosi G."/>
            <person name="Zifcakova L."/>
            <person name="Stursova M."/>
            <person name="Spatafora J.W."/>
            <person name="Tedersoo L."/>
            <person name="Vaario L.M."/>
            <person name="Yamada A."/>
            <person name="Yan M."/>
            <person name="Wang P."/>
            <person name="Xu J."/>
            <person name="Bruns T."/>
            <person name="Baldrian P."/>
            <person name="Vilgalys R."/>
            <person name="Dunand C."/>
            <person name="Henrissat B."/>
            <person name="Grigoriev I.V."/>
            <person name="Hibbett D."/>
            <person name="Nagy L.G."/>
            <person name="Martin F.M."/>
        </authorList>
    </citation>
    <scope>NUCLEOTIDE SEQUENCE</scope>
    <source>
        <strain evidence="2">UH-Tt-Lm1</strain>
    </source>
</reference>
<organism evidence="2 3">
    <name type="scientific">Thelephora terrestris</name>
    <dbReference type="NCBI Taxonomy" id="56493"/>
    <lineage>
        <taxon>Eukaryota</taxon>
        <taxon>Fungi</taxon>
        <taxon>Dikarya</taxon>
        <taxon>Basidiomycota</taxon>
        <taxon>Agaricomycotina</taxon>
        <taxon>Agaricomycetes</taxon>
        <taxon>Thelephorales</taxon>
        <taxon>Thelephoraceae</taxon>
        <taxon>Thelephora</taxon>
    </lineage>
</organism>
<evidence type="ECO:0000313" key="3">
    <source>
        <dbReference type="Proteomes" id="UP000736335"/>
    </source>
</evidence>
<evidence type="ECO:0000259" key="1">
    <source>
        <dbReference type="Pfam" id="PF12680"/>
    </source>
</evidence>
<dbReference type="OrthoDB" id="3758478at2759"/>
<feature type="domain" description="SnoaL-like" evidence="1">
    <location>
        <begin position="15"/>
        <end position="117"/>
    </location>
</feature>
<dbReference type="InterPro" id="IPR032710">
    <property type="entry name" value="NTF2-like_dom_sf"/>
</dbReference>
<dbReference type="Pfam" id="PF12680">
    <property type="entry name" value="SnoaL_2"/>
    <property type="match status" value="1"/>
</dbReference>
<gene>
    <name evidence="2" type="ORF">BJ322DRAFT_1081666</name>
</gene>
<dbReference type="Proteomes" id="UP000736335">
    <property type="component" value="Unassembled WGS sequence"/>
</dbReference>
<dbReference type="SUPFAM" id="SSF54427">
    <property type="entry name" value="NTF2-like"/>
    <property type="match status" value="1"/>
</dbReference>
<dbReference type="Gene3D" id="3.10.450.50">
    <property type="match status" value="1"/>
</dbReference>
<name>A0A9P6H923_9AGAM</name>
<sequence length="155" mass="17438">MSVLENSESPQVNLVHEFGQAFKKRDPDLLATLLHKDYRHITLPRSIARPEEAREEWLQHIGGFLSLWTESGWTIHSLIETPGKVVVHVTSWAKTSLGVDLNRESIFIVHIVTDEDGSLKIKALEDFTDSKTYLDFVKAVAAAKAEREHSASYAA</sequence>
<keyword evidence="3" id="KW-1185">Reference proteome</keyword>